<dbReference type="InterPro" id="IPR029063">
    <property type="entry name" value="SAM-dependent_MTases_sf"/>
</dbReference>
<sequence>MFRSKAGDLFIQSLATVFEEVVLSISHMQENTNMGVLQKLSALNLIIKYRKQLKPVLTSYLHFLENTETSVWGSITEDDELGIKHAVVQSGKYKGPIVEIGALFGHTTNLLASMKRTGVILITVENFTWNPFSLPPEVHRQFTMRTLRYALEHCSTQIFDGNAADFYLANATLKPSLIFIDAGHDYESVRKDIDWAVSTGCPVISGHDYTPAHPGVVKAVDETFGDNISLYGSVWIH</sequence>
<dbReference type="OrthoDB" id="276962at2"/>
<accession>A0A330M039</accession>
<dbReference type="KEGG" id="sbk:SHEWBE_1960"/>
<evidence type="ECO:0000313" key="2">
    <source>
        <dbReference type="Proteomes" id="UP000250123"/>
    </source>
</evidence>
<dbReference type="RefSeq" id="WP_112352281.1">
    <property type="nucleotide sequence ID" value="NZ_LS483452.1"/>
</dbReference>
<protein>
    <recommendedName>
        <fullName evidence="3">Class I SAM-dependent methyltransferase</fullName>
    </recommendedName>
</protein>
<reference evidence="2" key="1">
    <citation type="submission" date="2018-06" db="EMBL/GenBank/DDBJ databases">
        <authorList>
            <person name="Cea G.-C."/>
            <person name="William W."/>
        </authorList>
    </citation>
    <scope>NUCLEOTIDE SEQUENCE [LARGE SCALE GENOMIC DNA]</scope>
    <source>
        <strain evidence="2">DB21MT-2</strain>
    </source>
</reference>
<dbReference type="EMBL" id="LS483452">
    <property type="protein sequence ID" value="SQH75926.1"/>
    <property type="molecule type" value="Genomic_DNA"/>
</dbReference>
<evidence type="ECO:0000313" key="1">
    <source>
        <dbReference type="EMBL" id="SQH75926.1"/>
    </source>
</evidence>
<dbReference type="AlphaFoldDB" id="A0A330M039"/>
<organism evidence="1 2">
    <name type="scientific">Shewanella benthica</name>
    <dbReference type="NCBI Taxonomy" id="43661"/>
    <lineage>
        <taxon>Bacteria</taxon>
        <taxon>Pseudomonadati</taxon>
        <taxon>Pseudomonadota</taxon>
        <taxon>Gammaproteobacteria</taxon>
        <taxon>Alteromonadales</taxon>
        <taxon>Shewanellaceae</taxon>
        <taxon>Shewanella</taxon>
    </lineage>
</organism>
<evidence type="ECO:0008006" key="3">
    <source>
        <dbReference type="Google" id="ProtNLM"/>
    </source>
</evidence>
<dbReference type="Gene3D" id="3.40.50.150">
    <property type="entry name" value="Vaccinia Virus protein VP39"/>
    <property type="match status" value="1"/>
</dbReference>
<name>A0A330M039_9GAMM</name>
<gene>
    <name evidence="1" type="ORF">SHEWBE_1960</name>
</gene>
<proteinExistence type="predicted"/>
<dbReference type="Proteomes" id="UP000250123">
    <property type="component" value="Chromosome SHEWBE"/>
</dbReference>